<accession>A0A7X0UD35</accession>
<comment type="caution">
    <text evidence="1">The sequence shown here is derived from an EMBL/GenBank/DDBJ whole genome shotgun (WGS) entry which is preliminary data.</text>
</comment>
<dbReference type="InterPro" id="IPR019238">
    <property type="entry name" value="AbiEi_2"/>
</dbReference>
<gene>
    <name evidence="1" type="ORF">HNP48_006378</name>
</gene>
<evidence type="ECO:0000313" key="2">
    <source>
        <dbReference type="Proteomes" id="UP000575083"/>
    </source>
</evidence>
<protein>
    <recommendedName>
        <fullName evidence="3">Transcriptional regulator, AbiEi antitoxin, Type IV TA system</fullName>
    </recommendedName>
</protein>
<dbReference type="Pfam" id="PF09952">
    <property type="entry name" value="AbiEi_2"/>
    <property type="match status" value="1"/>
</dbReference>
<dbReference type="Proteomes" id="UP000575083">
    <property type="component" value="Unassembled WGS sequence"/>
</dbReference>
<keyword evidence="2" id="KW-1185">Reference proteome</keyword>
<dbReference type="RefSeq" id="WP_184864906.1">
    <property type="nucleotide sequence ID" value="NZ_JACHLK010000021.1"/>
</dbReference>
<dbReference type="AlphaFoldDB" id="A0A7X0UD35"/>
<dbReference type="EMBL" id="JACHLK010000021">
    <property type="protein sequence ID" value="MBB6563654.1"/>
    <property type="molecule type" value="Genomic_DNA"/>
</dbReference>
<proteinExistence type="predicted"/>
<organism evidence="1 2">
    <name type="scientific">Acidovorax soli</name>
    <dbReference type="NCBI Taxonomy" id="592050"/>
    <lineage>
        <taxon>Bacteria</taxon>
        <taxon>Pseudomonadati</taxon>
        <taxon>Pseudomonadota</taxon>
        <taxon>Betaproteobacteria</taxon>
        <taxon>Burkholderiales</taxon>
        <taxon>Comamonadaceae</taxon>
        <taxon>Acidovorax</taxon>
    </lineage>
</organism>
<evidence type="ECO:0008006" key="3">
    <source>
        <dbReference type="Google" id="ProtNLM"/>
    </source>
</evidence>
<reference evidence="1 2" key="1">
    <citation type="submission" date="2020-08" db="EMBL/GenBank/DDBJ databases">
        <title>Functional genomics of gut bacteria from endangered species of beetles.</title>
        <authorList>
            <person name="Carlos-Shanley C."/>
        </authorList>
    </citation>
    <scope>NUCLEOTIDE SEQUENCE [LARGE SCALE GENOMIC DNA]</scope>
    <source>
        <strain evidence="1 2">S00198</strain>
    </source>
</reference>
<name>A0A7X0UD35_9BURK</name>
<sequence length="347" mass="38037">MNKMAVIEQALDAAMPVLQGKVLILRGAKVNGVDATVQLGWQGRDLGPFAVQVRPVEHNSLLWYRMEKEPKGPQQLKEPKRSQWLLITSYVPPNLALECQRTGINFLDTAGNVHLDLPGVHVFITGKPRPKAPRTPSDQSALRKASTLRVIFALLTVEGLAQQPVRAIAEAAGAALGSASNAIEELAALGFIAGEARQRRLANRETLQREWARQYPISLRGKLKPQRYTPVQSDWQESSLLTDEPEVALGGEVAAAAITGYINPASACIYSWMERGQLLRKHRLRPDPDGPVEVLDAFWRRADQEDATVRVPAAAPLLLVYADLMASNEGRSVEVAGMVLERLKNGA</sequence>
<evidence type="ECO:0000313" key="1">
    <source>
        <dbReference type="EMBL" id="MBB6563654.1"/>
    </source>
</evidence>